<evidence type="ECO:0008006" key="3">
    <source>
        <dbReference type="Google" id="ProtNLM"/>
    </source>
</evidence>
<protein>
    <recommendedName>
        <fullName evidence="3">Thiol-activated cytolysin</fullName>
    </recommendedName>
</protein>
<reference evidence="2" key="1">
    <citation type="journal article" date="2019" name="Int. J. Syst. Evol. Microbiol.">
        <title>The Global Catalogue of Microorganisms (GCM) 10K type strain sequencing project: providing services to taxonomists for standard genome sequencing and annotation.</title>
        <authorList>
            <consortium name="The Broad Institute Genomics Platform"/>
            <consortium name="The Broad Institute Genome Sequencing Center for Infectious Disease"/>
            <person name="Wu L."/>
            <person name="Ma J."/>
        </authorList>
    </citation>
    <scope>NUCLEOTIDE SEQUENCE [LARGE SCALE GENOMIC DNA]</scope>
    <source>
        <strain evidence="2">WYCCWR 13023</strain>
    </source>
</reference>
<evidence type="ECO:0000313" key="2">
    <source>
        <dbReference type="Proteomes" id="UP001595935"/>
    </source>
</evidence>
<evidence type="ECO:0000313" key="1">
    <source>
        <dbReference type="EMBL" id="MFC4746650.1"/>
    </source>
</evidence>
<comment type="caution">
    <text evidence="1">The sequence shown here is derived from an EMBL/GenBank/DDBJ whole genome shotgun (WGS) entry which is preliminary data.</text>
</comment>
<organism evidence="1 2">
    <name type="scientific">Flavobacterium branchiicola</name>
    <dbReference type="NCBI Taxonomy" id="1114875"/>
    <lineage>
        <taxon>Bacteria</taxon>
        <taxon>Pseudomonadati</taxon>
        <taxon>Bacteroidota</taxon>
        <taxon>Flavobacteriia</taxon>
        <taxon>Flavobacteriales</taxon>
        <taxon>Flavobacteriaceae</taxon>
        <taxon>Flavobacterium</taxon>
    </lineage>
</organism>
<sequence length="770" mass="86032">MKIIELRILPPIAIGRLGESKKPMAAYDLELSKEKPLDYREIIPKTTLTVDPVSGEITAHKPQNIKFKEVANLEDRNGKIHPVSPFLEVFAITDQKPDELVPLTEELLKQSGLSLKDISWDVDVANIKIFRRTGDVNDKMTAKLSNINSHELKPVLADCNNFLPNKQLPLGSVQYVKPTKDFPELRLRYTPAGGKVYGSSLHRNTVSGVDETEIDPTFKKENGDGDEDRILYDISKGKGTWRGYKEGSNPNIFYTVPAQIFAGYGYTDKKNESWQVSWGYIDDECDGFVTVKLKVSDEKTLTAKAHISAGPPSFAPDTLPIRVVSDELEQIIEGTDIEGEVSIEEAEEIIRRAFETIRLMNTTIMNGNSYEGKQNVASTMVRQNTNDFGRLFEPIMATSLVDNLALQLLHERVFNGLSSGASPWFGDVLRKPTEIGDLSSKALRKMPALMRGADGRSLTFTYRQINTIIKAATKSMFADSNPDTLPLSYGSPLKASNLTAQLHYRGVGNPIAVLPRTAISNCYPGLEFDFRNLWRRAFNGIVLMENNNYVLEATDSNLVGHRLVAIEGKPTMVQTFGPVFPDGDSVPLKTNANPNGVSFMEWSNSMVEVLQKQGQEVICHFTAEPSLEEVVVDLSQLDDPKKYIKVKLVVNKIFDGNSAAFSDTVLKPGELTQGLCAPWQNDYRECSCYYWAASRPDFVNIVPDENGLSTGDLWMSKKRTGSYIPDDWKNSRLISYQDLFENWQGELNFIIEGKDAIESSIVKPKPKDKK</sequence>
<accession>A0ABV9PCG8</accession>
<dbReference type="Proteomes" id="UP001595935">
    <property type="component" value="Unassembled WGS sequence"/>
</dbReference>
<dbReference type="RefSeq" id="WP_213256403.1">
    <property type="nucleotide sequence ID" value="NZ_JAGYWA010000002.1"/>
</dbReference>
<dbReference type="EMBL" id="JBHSGV010000002">
    <property type="protein sequence ID" value="MFC4746650.1"/>
    <property type="molecule type" value="Genomic_DNA"/>
</dbReference>
<keyword evidence="2" id="KW-1185">Reference proteome</keyword>
<gene>
    <name evidence="1" type="ORF">ACFO5S_04310</name>
</gene>
<name>A0ABV9PCG8_9FLAO</name>
<proteinExistence type="predicted"/>